<dbReference type="OrthoDB" id="74779at2759"/>
<comment type="caution">
    <text evidence="2">The sequence shown here is derived from an EMBL/GenBank/DDBJ whole genome shotgun (WGS) entry which is preliminary data.</text>
</comment>
<dbReference type="AlphaFoldDB" id="A0A1V9ZT35"/>
<name>A0A1V9ZT35_ACHHY</name>
<dbReference type="Proteomes" id="UP000243579">
    <property type="component" value="Unassembled WGS sequence"/>
</dbReference>
<feature type="compositionally biased region" description="Polar residues" evidence="1">
    <location>
        <begin position="40"/>
        <end position="50"/>
    </location>
</feature>
<protein>
    <submittedName>
        <fullName evidence="2">Uncharacterized protein</fullName>
    </submittedName>
</protein>
<accession>A0A1V9ZT35</accession>
<reference evidence="2 3" key="1">
    <citation type="journal article" date="2014" name="Genome Biol. Evol.">
        <title>The secreted proteins of Achlya hypogyna and Thraustotheca clavata identify the ancestral oomycete secretome and reveal gene acquisitions by horizontal gene transfer.</title>
        <authorList>
            <person name="Misner I."/>
            <person name="Blouin N."/>
            <person name="Leonard G."/>
            <person name="Richards T.A."/>
            <person name="Lane C.E."/>
        </authorList>
    </citation>
    <scope>NUCLEOTIDE SEQUENCE [LARGE SCALE GENOMIC DNA]</scope>
    <source>
        <strain evidence="2 3">ATCC 48635</strain>
    </source>
</reference>
<sequence length="86" mass="9778">MRPTSNQDDDVHATERWRLRESHAEAATLVHKSSKPEALSLSSAPATGPSTIWRRRFPEAAWRSPKLRPHVSNQVPASHPRVYPQF</sequence>
<evidence type="ECO:0000313" key="3">
    <source>
        <dbReference type="Proteomes" id="UP000243579"/>
    </source>
</evidence>
<evidence type="ECO:0000313" key="2">
    <source>
        <dbReference type="EMBL" id="OQS01149.1"/>
    </source>
</evidence>
<evidence type="ECO:0000256" key="1">
    <source>
        <dbReference type="SAM" id="MobiDB-lite"/>
    </source>
</evidence>
<proteinExistence type="predicted"/>
<feature type="region of interest" description="Disordered" evidence="1">
    <location>
        <begin position="28"/>
        <end position="50"/>
    </location>
</feature>
<gene>
    <name evidence="2" type="ORF">ACHHYP_01752</name>
</gene>
<dbReference type="EMBL" id="JNBR01000013">
    <property type="protein sequence ID" value="OQS01149.1"/>
    <property type="molecule type" value="Genomic_DNA"/>
</dbReference>
<organism evidence="2 3">
    <name type="scientific">Achlya hypogyna</name>
    <name type="common">Oomycete</name>
    <name type="synonym">Protoachlya hypogyna</name>
    <dbReference type="NCBI Taxonomy" id="1202772"/>
    <lineage>
        <taxon>Eukaryota</taxon>
        <taxon>Sar</taxon>
        <taxon>Stramenopiles</taxon>
        <taxon>Oomycota</taxon>
        <taxon>Saprolegniomycetes</taxon>
        <taxon>Saprolegniales</taxon>
        <taxon>Achlyaceae</taxon>
        <taxon>Achlya</taxon>
    </lineage>
</organism>
<keyword evidence="3" id="KW-1185">Reference proteome</keyword>